<dbReference type="Proteomes" id="UP001211065">
    <property type="component" value="Unassembled WGS sequence"/>
</dbReference>
<evidence type="ECO:0000256" key="1">
    <source>
        <dbReference type="ARBA" id="ARBA00005609"/>
    </source>
</evidence>
<evidence type="ECO:0000256" key="6">
    <source>
        <dbReference type="ARBA" id="ARBA00022777"/>
    </source>
</evidence>
<evidence type="ECO:0000313" key="14">
    <source>
        <dbReference type="Proteomes" id="UP001211065"/>
    </source>
</evidence>
<dbReference type="InterPro" id="IPR013651">
    <property type="entry name" value="ATP-grasp_RimK-type"/>
</dbReference>
<feature type="domain" description="ATP-grasp fold RimK-type" evidence="11">
    <location>
        <begin position="235"/>
        <end position="331"/>
    </location>
</feature>
<dbReference type="Gene3D" id="3.30.470.20">
    <property type="entry name" value="ATP-grasp fold, B domain"/>
    <property type="match status" value="1"/>
</dbReference>
<gene>
    <name evidence="13" type="ORF">HK099_003732</name>
</gene>
<comment type="subcellular location">
    <subcellularLocation>
        <location evidence="10">Cytoplasm</location>
        <location evidence="10">Cytoskeleton</location>
    </subcellularLocation>
</comment>
<dbReference type="InterPro" id="IPR000560">
    <property type="entry name" value="His_Pase_clade-2"/>
</dbReference>
<dbReference type="FunFam" id="3.30.470.20:FF:000036">
    <property type="entry name" value="Inositol hexakisphosphate and diphosphoinositol-pentakisphosphate kinase"/>
    <property type="match status" value="1"/>
</dbReference>
<evidence type="ECO:0000313" key="13">
    <source>
        <dbReference type="EMBL" id="KAJ3221136.1"/>
    </source>
</evidence>
<dbReference type="Gene3D" id="3.40.50.11950">
    <property type="match status" value="1"/>
</dbReference>
<reference evidence="13" key="1">
    <citation type="submission" date="2020-05" db="EMBL/GenBank/DDBJ databases">
        <title>Phylogenomic resolution of chytrid fungi.</title>
        <authorList>
            <person name="Stajich J.E."/>
            <person name="Amses K."/>
            <person name="Simmons R."/>
            <person name="Seto K."/>
            <person name="Myers J."/>
            <person name="Bonds A."/>
            <person name="Quandt C.A."/>
            <person name="Barry K."/>
            <person name="Liu P."/>
            <person name="Grigoriev I."/>
            <person name="Longcore J.E."/>
            <person name="James T.Y."/>
        </authorList>
    </citation>
    <scope>NUCLEOTIDE SEQUENCE</scope>
    <source>
        <strain evidence="13">JEL0476</strain>
    </source>
</reference>
<dbReference type="GO" id="GO:0005524">
    <property type="term" value="F:ATP binding"/>
    <property type="evidence" value="ECO:0007669"/>
    <property type="project" value="UniProtKB-KW"/>
</dbReference>
<dbReference type="EC" id="2.7.4.24" evidence="10"/>
<feature type="domain" description="VIP1 N-terminal" evidence="12">
    <location>
        <begin position="9"/>
        <end position="66"/>
    </location>
</feature>
<keyword evidence="2 10" id="KW-0963">Cytoplasm</keyword>
<evidence type="ECO:0000256" key="4">
    <source>
        <dbReference type="ARBA" id="ARBA00022679"/>
    </source>
</evidence>
<keyword evidence="7 10" id="KW-0067">ATP-binding</keyword>
<keyword evidence="3" id="KW-0597">Phosphoprotein</keyword>
<dbReference type="Pfam" id="PF18086">
    <property type="entry name" value="PPIP5K2_N"/>
    <property type="match status" value="1"/>
</dbReference>
<keyword evidence="5 10" id="KW-0547">Nucleotide-binding</keyword>
<sequence length="974" mass="111636">MEDYKKEKGVCAKDNKARSKPMRNILTRLLNLDLFEAVIFGDKVIDEEDIEKWPTCDVLISFFSKEVFDNIPFNYCNYCNKGTGFPLKKAMDYVKLRKPYCVNKVGLQELLLDRRFVLRILDKIGVPTPNRIIRQKAYDKPIVSEEVVREIKLALNIDISPESFPEHNVVQLDSETIMCEGRILKKPFVEKPISGEDHNINIYYSAEMGGGGRKLFRKIGNKSSEYSKDLVNIRMDASYIYEEFMMVDNAEDVKVYTIGKDYAHAETRKSPVVDGIVKRNADGKEIRYVTPLSEAEQAMARKITLAFGQNVCGFDLLRANGGSFVIDVNGWSFVKGNTDYYTKCSEILGKLFLEEVEKRNKFPFLKRLTTEKKIEGPWKLKAFLSVLRHADRTPKQKMKFNFKSQTFIELLNGGQEEVVLKKKPELELIVGACKKARTENKENQESVSSCLRIMQLKMDLPGTKVQIKPIFKKADDSETTAKQNIKPNLVKVQLVLKWGGNFTHGGKFHSQDLGENLRKDLLIINKDLLTNIEVYSSSEQRVTDTAEYFSKALLELEELPLNFLNISKEMLDDSNAAKEQVDLVKKKLQILLSPVGMNTISESQLTSPSEGNAFPLEIPSLQQSLNNANNNFNEIMNQNVSNAFNNNSPYLFPDNLSSAASSVLDPSERLQMQSLSLDFHPASYIVEDLIDILRNLRFIMRDNFKKLDVEKIQTFWCCHEDPFLFKERWEKLFKDFCDVKREAFEASKVSELYDSLKYDLLHNRKFIDKIFYSDKEYVNSLYFKSKALFDFVGPKEYGIEEKEKFEICLLSSSVLVNKLVEDLKTAASEETPRTRLFFTKESKVICLLNFVLLSGLNAKLPVSKSQSRSDLDGIVSHILSSSGFNPLPDTEMAELDYLTQITFELYERGGNDNLANEYSLRIGFSPGAHDYNLIDMQMDERHALGVKPRKWITEYIPLHEAIRCLSQRNSPAFD</sequence>
<dbReference type="AlphaFoldDB" id="A0AAD5U5W0"/>
<dbReference type="InterPro" id="IPR040557">
    <property type="entry name" value="VIP1_N"/>
</dbReference>
<evidence type="ECO:0000256" key="9">
    <source>
        <dbReference type="ARBA" id="ARBA00034629"/>
    </source>
</evidence>
<dbReference type="GO" id="GO:0005829">
    <property type="term" value="C:cytosol"/>
    <property type="evidence" value="ECO:0007669"/>
    <property type="project" value="TreeGrafter"/>
</dbReference>
<dbReference type="Pfam" id="PF08443">
    <property type="entry name" value="RimK"/>
    <property type="match status" value="1"/>
</dbReference>
<keyword evidence="14" id="KW-1185">Reference proteome</keyword>
<organism evidence="13 14">
    <name type="scientific">Clydaea vesicula</name>
    <dbReference type="NCBI Taxonomy" id="447962"/>
    <lineage>
        <taxon>Eukaryota</taxon>
        <taxon>Fungi</taxon>
        <taxon>Fungi incertae sedis</taxon>
        <taxon>Chytridiomycota</taxon>
        <taxon>Chytridiomycota incertae sedis</taxon>
        <taxon>Chytridiomycetes</taxon>
        <taxon>Lobulomycetales</taxon>
        <taxon>Lobulomycetaceae</taxon>
        <taxon>Clydaea</taxon>
    </lineage>
</organism>
<dbReference type="GO" id="GO:0033857">
    <property type="term" value="F:5-diphosphoinositol pentakisphosphate 1-kinase activity"/>
    <property type="evidence" value="ECO:0007669"/>
    <property type="project" value="TreeGrafter"/>
</dbReference>
<keyword evidence="6 10" id="KW-0418">Kinase</keyword>
<comment type="function">
    <text evidence="10">Bifunctional inositol kinase that acts in concert with the IP6K kinases to synthesize the diphosphate group-containing inositol pyrophosphates diphosphoinositol pentakisphosphate, PP-InsP5, and bis-diphosphoinositol tetrakisphosphate, (PP)2-InsP4. PP-InsP5 and (PP)2-InsP4, also respectively called InsP7 and InsP8, may regulate a variety of cellular processes, including apoptosis, vesicle trafficking, cytoskeletal dynamics, and exocytosis. Phosphorylates inositol hexakisphosphate (InsP6).</text>
</comment>
<comment type="catalytic activity">
    <reaction evidence="9">
        <text>1D-myo-inositol hexakisphosphate + ATP = 1-diphospho-1D-myo-inositol 2,3,4,5,6-pentakisphosphate + ADP</text>
        <dbReference type="Rhea" id="RHEA:37459"/>
        <dbReference type="ChEBI" id="CHEBI:30616"/>
        <dbReference type="ChEBI" id="CHEBI:58130"/>
        <dbReference type="ChEBI" id="CHEBI:74946"/>
        <dbReference type="ChEBI" id="CHEBI:456216"/>
        <dbReference type="EC" id="2.7.4.24"/>
    </reaction>
    <physiologicalReaction direction="left-to-right" evidence="9">
        <dbReference type="Rhea" id="RHEA:37460"/>
    </physiologicalReaction>
</comment>
<dbReference type="PANTHER" id="PTHR12750">
    <property type="entry name" value="DIPHOSPHOINOSITOL PENTAKISPHOSPHATE KINASE"/>
    <property type="match status" value="1"/>
</dbReference>
<dbReference type="InterPro" id="IPR029033">
    <property type="entry name" value="His_PPase_superfam"/>
</dbReference>
<evidence type="ECO:0000256" key="8">
    <source>
        <dbReference type="ARBA" id="ARBA00033696"/>
    </source>
</evidence>
<comment type="similarity">
    <text evidence="1 10">Belongs to the histidine acid phosphatase family. VIP1 subfamily.</text>
</comment>
<evidence type="ECO:0000256" key="2">
    <source>
        <dbReference type="ARBA" id="ARBA00022490"/>
    </source>
</evidence>
<evidence type="ECO:0000256" key="5">
    <source>
        <dbReference type="ARBA" id="ARBA00022741"/>
    </source>
</evidence>
<dbReference type="GO" id="GO:0000828">
    <property type="term" value="F:inositol hexakisphosphate kinase activity"/>
    <property type="evidence" value="ECO:0007669"/>
    <property type="project" value="UniProtKB-ARBA"/>
</dbReference>
<comment type="caution">
    <text evidence="13">The sequence shown here is derived from an EMBL/GenBank/DDBJ whole genome shotgun (WGS) entry which is preliminary data.</text>
</comment>
<evidence type="ECO:0000256" key="7">
    <source>
        <dbReference type="ARBA" id="ARBA00022840"/>
    </source>
</evidence>
<evidence type="ECO:0000256" key="3">
    <source>
        <dbReference type="ARBA" id="ARBA00022553"/>
    </source>
</evidence>
<evidence type="ECO:0000259" key="12">
    <source>
        <dbReference type="Pfam" id="PF18086"/>
    </source>
</evidence>
<accession>A0AAD5U5W0</accession>
<keyword evidence="4 10" id="KW-0808">Transferase</keyword>
<proteinExistence type="inferred from homology"/>
<dbReference type="GO" id="GO:0032958">
    <property type="term" value="P:inositol phosphate biosynthetic process"/>
    <property type="evidence" value="ECO:0007669"/>
    <property type="project" value="TreeGrafter"/>
</dbReference>
<dbReference type="InterPro" id="IPR037446">
    <property type="entry name" value="His_Pase_VIP1"/>
</dbReference>
<dbReference type="SUPFAM" id="SSF56059">
    <property type="entry name" value="Glutathione synthetase ATP-binding domain-like"/>
    <property type="match status" value="1"/>
</dbReference>
<dbReference type="PANTHER" id="PTHR12750:SF9">
    <property type="entry name" value="INOSITOL HEXAKISPHOSPHATE AND DIPHOSPHOINOSITOL-PENTAKISPHOSPHATE KINASE"/>
    <property type="match status" value="1"/>
</dbReference>
<dbReference type="GO" id="GO:0005856">
    <property type="term" value="C:cytoskeleton"/>
    <property type="evidence" value="ECO:0007669"/>
    <property type="project" value="UniProtKB-SubCell"/>
</dbReference>
<dbReference type="Pfam" id="PF00328">
    <property type="entry name" value="His_Phos_2"/>
    <property type="match status" value="1"/>
</dbReference>
<evidence type="ECO:0000256" key="10">
    <source>
        <dbReference type="RuleBase" id="RU365032"/>
    </source>
</evidence>
<dbReference type="EMBL" id="JADGJW010000249">
    <property type="protein sequence ID" value="KAJ3221136.1"/>
    <property type="molecule type" value="Genomic_DNA"/>
</dbReference>
<evidence type="ECO:0000259" key="11">
    <source>
        <dbReference type="Pfam" id="PF08443"/>
    </source>
</evidence>
<comment type="catalytic activity">
    <reaction evidence="8">
        <text>5-diphospho-1D-myo-inositol 1,2,3,4,6-pentakisphosphate + ATP + H(+) = 1,5-bis(diphospho)-1D-myo-inositol 2,3,4,6-tetrakisphosphate + ADP</text>
        <dbReference type="Rhea" id="RHEA:10276"/>
        <dbReference type="ChEBI" id="CHEBI:15378"/>
        <dbReference type="ChEBI" id="CHEBI:30616"/>
        <dbReference type="ChEBI" id="CHEBI:58628"/>
        <dbReference type="ChEBI" id="CHEBI:77983"/>
        <dbReference type="ChEBI" id="CHEBI:456216"/>
        <dbReference type="EC" id="2.7.4.24"/>
    </reaction>
    <physiologicalReaction direction="left-to-right" evidence="8">
        <dbReference type="Rhea" id="RHEA:10277"/>
    </physiologicalReaction>
</comment>
<dbReference type="GO" id="GO:0006020">
    <property type="term" value="P:inositol metabolic process"/>
    <property type="evidence" value="ECO:0007669"/>
    <property type="project" value="TreeGrafter"/>
</dbReference>
<dbReference type="SUPFAM" id="SSF53254">
    <property type="entry name" value="Phosphoglycerate mutase-like"/>
    <property type="match status" value="1"/>
</dbReference>
<dbReference type="Gene3D" id="3.40.50.1240">
    <property type="entry name" value="Phosphoglycerate mutase-like"/>
    <property type="match status" value="1"/>
</dbReference>
<protein>
    <recommendedName>
        <fullName evidence="10">Inositol hexakisphosphate and diphosphoinositol-pentakisphosphate kinase</fullName>
        <ecNumber evidence="10">2.7.4.24</ecNumber>
    </recommendedName>
</protein>
<name>A0AAD5U5W0_9FUNG</name>